<feature type="transmembrane region" description="Helical" evidence="1">
    <location>
        <begin position="53"/>
        <end position="75"/>
    </location>
</feature>
<dbReference type="InterPro" id="IPR036938">
    <property type="entry name" value="PAP2/HPO_sf"/>
</dbReference>
<proteinExistence type="predicted"/>
<dbReference type="Gene3D" id="1.20.144.10">
    <property type="entry name" value="Phosphatidic acid phosphatase type 2/haloperoxidase"/>
    <property type="match status" value="2"/>
</dbReference>
<evidence type="ECO:0000313" key="4">
    <source>
        <dbReference type="Proteomes" id="UP000653358"/>
    </source>
</evidence>
<dbReference type="InterPro" id="IPR000326">
    <property type="entry name" value="PAP2/HPO"/>
</dbReference>
<organism evidence="3 4">
    <name type="scientific">Acetobacterium tundrae</name>
    <dbReference type="NCBI Taxonomy" id="132932"/>
    <lineage>
        <taxon>Bacteria</taxon>
        <taxon>Bacillati</taxon>
        <taxon>Bacillota</taxon>
        <taxon>Clostridia</taxon>
        <taxon>Eubacteriales</taxon>
        <taxon>Eubacteriaceae</taxon>
        <taxon>Acetobacterium</taxon>
    </lineage>
</organism>
<feature type="transmembrane region" description="Helical" evidence="1">
    <location>
        <begin position="20"/>
        <end position="41"/>
    </location>
</feature>
<protein>
    <submittedName>
        <fullName evidence="3">Phosphatase PAP2 family protein</fullName>
    </submittedName>
</protein>
<gene>
    <name evidence="3" type="ORF">GH807_15830</name>
</gene>
<evidence type="ECO:0000313" key="3">
    <source>
        <dbReference type="EMBL" id="MBC3798501.1"/>
    </source>
</evidence>
<keyword evidence="1" id="KW-0472">Membrane</keyword>
<comment type="caution">
    <text evidence="3">The sequence shown here is derived from an EMBL/GenBank/DDBJ whole genome shotgun (WGS) entry which is preliminary data.</text>
</comment>
<dbReference type="SUPFAM" id="SSF48317">
    <property type="entry name" value="Acid phosphatase/Vanadium-dependent haloperoxidase"/>
    <property type="match status" value="1"/>
</dbReference>
<keyword evidence="1" id="KW-0812">Transmembrane</keyword>
<name>A0ABR6WQK9_9FIRM</name>
<dbReference type="SMART" id="SM00014">
    <property type="entry name" value="acidPPc"/>
    <property type="match status" value="1"/>
</dbReference>
<dbReference type="EMBL" id="WJBB01000031">
    <property type="protein sequence ID" value="MBC3798501.1"/>
    <property type="molecule type" value="Genomic_DNA"/>
</dbReference>
<dbReference type="Proteomes" id="UP000653358">
    <property type="component" value="Unassembled WGS sequence"/>
</dbReference>
<accession>A0ABR6WQK9</accession>
<keyword evidence="4" id="KW-1185">Reference proteome</keyword>
<feature type="transmembrane region" description="Helical" evidence="1">
    <location>
        <begin position="146"/>
        <end position="164"/>
    </location>
</feature>
<keyword evidence="1" id="KW-1133">Transmembrane helix</keyword>
<evidence type="ECO:0000259" key="2">
    <source>
        <dbReference type="SMART" id="SM00014"/>
    </source>
</evidence>
<dbReference type="PANTHER" id="PTHR14969">
    <property type="entry name" value="SPHINGOSINE-1-PHOSPHATE PHOSPHOHYDROLASE"/>
    <property type="match status" value="1"/>
</dbReference>
<feature type="domain" description="Phosphatidic acid phosphatase type 2/haloperoxidase" evidence="2">
    <location>
        <begin position="53"/>
        <end position="161"/>
    </location>
</feature>
<evidence type="ECO:0000256" key="1">
    <source>
        <dbReference type="SAM" id="Phobius"/>
    </source>
</evidence>
<sequence length="179" mass="20851">MDLNILIWIHNHLVFNGLNPFFVFITNFGDHGIFGFFLSFLLMIKKETRLTGVIMLAALLLSVFLVNLTLKPLVARQRPFTFYDINLILPKPNDFSFPSGHSSSVFAYTWAYFITRKNNWRWGLLVFAILVAYSRLYLFVHYPTDVLAGIAIGILCAYLSRWLVEKFKDKPWMVRFLTS</sequence>
<feature type="transmembrane region" description="Helical" evidence="1">
    <location>
        <begin position="122"/>
        <end position="140"/>
    </location>
</feature>
<dbReference type="PANTHER" id="PTHR14969:SF13">
    <property type="entry name" value="AT30094P"/>
    <property type="match status" value="1"/>
</dbReference>
<dbReference type="Pfam" id="PF01569">
    <property type="entry name" value="PAP2"/>
    <property type="match status" value="1"/>
</dbReference>
<reference evidence="3 4" key="1">
    <citation type="journal article" date="2020" name="mSystems">
        <title>Defining Genomic and Predicted Metabolic Features of the Acetobacterium Genus.</title>
        <authorList>
            <person name="Ross D.E."/>
            <person name="Marshall C.W."/>
            <person name="Gulliver D."/>
            <person name="May H.D."/>
            <person name="Norman R.S."/>
        </authorList>
    </citation>
    <scope>NUCLEOTIDE SEQUENCE [LARGE SCALE GENOMIC DNA]</scope>
    <source>
        <strain evidence="3 4">DSM 9173</strain>
    </source>
</reference>